<accession>G7V7C9</accession>
<dbReference type="EMBL" id="CP003096">
    <property type="protein sequence ID" value="AER67245.1"/>
    <property type="molecule type" value="Genomic_DNA"/>
</dbReference>
<dbReference type="AlphaFoldDB" id="G7V7C9"/>
<organism evidence="2 3">
    <name type="scientific">Thermovirga lienii (strain ATCC BAA-1197 / DSM 17291 / Cas60314)</name>
    <dbReference type="NCBI Taxonomy" id="580340"/>
    <lineage>
        <taxon>Bacteria</taxon>
        <taxon>Thermotogati</taxon>
        <taxon>Synergistota</taxon>
        <taxon>Synergistia</taxon>
        <taxon>Synergistales</taxon>
        <taxon>Thermovirgaceae</taxon>
        <taxon>Thermovirga</taxon>
    </lineage>
</organism>
<dbReference type="HOGENOM" id="CLU_015320_4_1_0"/>
<evidence type="ECO:0000259" key="1">
    <source>
        <dbReference type="Pfam" id="PF04366"/>
    </source>
</evidence>
<dbReference type="Proteomes" id="UP000005868">
    <property type="component" value="Chromosome"/>
</dbReference>
<sequence>MNSNNLWRAIAILITITLFFFLAPTPGFSATPQERIDGAIRLIKKMAEQEDSPRMADLVKDAKGIAIFPSVIKAGLIIGGQRGEGLFLKKDPSKNKWYGPNFVNITGLSYGLQIGAQSIGLVLVVINEDGLRGFMGDNVKLSGDLSVAAGPLGRHTEAGTDSRLEASIYSYSIAKGLFAGLSVEGAVIDVDENANIAYWGANMSPKNILSRPATDVRIKPLLREISNLEKKAKSN</sequence>
<proteinExistence type="predicted"/>
<reference evidence="2 3" key="2">
    <citation type="journal article" date="2012" name="Stand. Genomic Sci.">
        <title>Genome sequence of the moderately thermophilic, amino-acid-degrading and sulfur-reducing bacterium Thermovirga lienii type strain (Cas60314(T)).</title>
        <authorList>
            <person name="Goker M."/>
            <person name="Saunders E."/>
            <person name="Lapidus A."/>
            <person name="Nolan M."/>
            <person name="Lucas S."/>
            <person name="Hammon N."/>
            <person name="Deshpande S."/>
            <person name="Cheng J.F."/>
            <person name="Han C."/>
            <person name="Tapia R."/>
            <person name="Goodwin L.A."/>
            <person name="Pitluck S."/>
            <person name="Liolios K."/>
            <person name="Mavromatis K."/>
            <person name="Pagani I."/>
            <person name="Ivanova N."/>
            <person name="Mikhailova N."/>
            <person name="Pati A."/>
            <person name="Chen A."/>
            <person name="Palaniappan K."/>
            <person name="Land M."/>
            <person name="Chang Y.J."/>
            <person name="Jeffries C.D."/>
            <person name="Brambilla E.M."/>
            <person name="Rohde M."/>
            <person name="Spring S."/>
            <person name="Detter J.C."/>
            <person name="Woyke T."/>
            <person name="Bristow J."/>
            <person name="Eisen J.A."/>
            <person name="Markowitz V."/>
            <person name="Hugenholtz P."/>
            <person name="Kyrpides N.C."/>
            <person name="Klenk H.P."/>
        </authorList>
    </citation>
    <scope>NUCLEOTIDE SEQUENCE [LARGE SCALE GENOMIC DNA]</scope>
    <source>
        <strain evidence="3">ATCC BAA-1197 / DSM 17291 / Cas60314</strain>
    </source>
</reference>
<dbReference type="Pfam" id="PF04366">
    <property type="entry name" value="Ysc84"/>
    <property type="match status" value="1"/>
</dbReference>
<dbReference type="STRING" id="580340.Tlie_1523"/>
<dbReference type="InterPro" id="IPR051702">
    <property type="entry name" value="SH3_domain_YSC84-like"/>
</dbReference>
<dbReference type="PANTHER" id="PTHR15629">
    <property type="entry name" value="SH3YL1 PROTEIN"/>
    <property type="match status" value="1"/>
</dbReference>
<dbReference type="KEGG" id="tli:Tlie_1523"/>
<dbReference type="CDD" id="cd11524">
    <property type="entry name" value="SYLF"/>
    <property type="match status" value="1"/>
</dbReference>
<keyword evidence="3" id="KW-1185">Reference proteome</keyword>
<dbReference type="InterPro" id="IPR007461">
    <property type="entry name" value="Ysc84_actin-binding"/>
</dbReference>
<protein>
    <recommendedName>
        <fullName evidence="1">Ysc84 actin-binding domain-containing protein</fullName>
    </recommendedName>
</protein>
<evidence type="ECO:0000313" key="2">
    <source>
        <dbReference type="EMBL" id="AER67245.1"/>
    </source>
</evidence>
<reference evidence="3" key="1">
    <citation type="submission" date="2011-10" db="EMBL/GenBank/DDBJ databases">
        <title>The complete genome of chromosome of Thermovirga lienii DSM 17291.</title>
        <authorList>
            <consortium name="US DOE Joint Genome Institute (JGI-PGF)"/>
            <person name="Lucas S."/>
            <person name="Copeland A."/>
            <person name="Lapidus A."/>
            <person name="Glavina del Rio T."/>
            <person name="Dalin E."/>
            <person name="Tice H."/>
            <person name="Bruce D."/>
            <person name="Goodwin L."/>
            <person name="Pitluck S."/>
            <person name="Peters L."/>
            <person name="Mikhailova N."/>
            <person name="Saunders E."/>
            <person name="Kyrpides N."/>
            <person name="Mavromatis K."/>
            <person name="Ivanova N."/>
            <person name="Last F.I."/>
            <person name="Brettin T."/>
            <person name="Detter J.C."/>
            <person name="Han C."/>
            <person name="Larimer F."/>
            <person name="Land M."/>
            <person name="Hauser L."/>
            <person name="Markowitz V."/>
            <person name="Cheng J.-F."/>
            <person name="Hugenholtz P."/>
            <person name="Woyke T."/>
            <person name="Wu D."/>
            <person name="Spring S."/>
            <person name="Schroeder M."/>
            <person name="Brambilla E.-M."/>
            <person name="Klenk H.-P."/>
            <person name="Eisen J.A."/>
        </authorList>
    </citation>
    <scope>NUCLEOTIDE SEQUENCE [LARGE SCALE GENOMIC DNA]</scope>
    <source>
        <strain evidence="3">ATCC BAA-1197 / DSM 17291 / Cas60314</strain>
    </source>
</reference>
<dbReference type="eggNOG" id="COG2930">
    <property type="taxonomic scope" value="Bacteria"/>
</dbReference>
<evidence type="ECO:0000313" key="3">
    <source>
        <dbReference type="Proteomes" id="UP000005868"/>
    </source>
</evidence>
<feature type="domain" description="Ysc84 actin-binding" evidence="1">
    <location>
        <begin position="106"/>
        <end position="225"/>
    </location>
</feature>
<name>G7V7C9_THELD</name>
<dbReference type="GO" id="GO:0035091">
    <property type="term" value="F:phosphatidylinositol binding"/>
    <property type="evidence" value="ECO:0007669"/>
    <property type="project" value="TreeGrafter"/>
</dbReference>
<gene>
    <name evidence="2" type="ordered locus">Tlie_1523</name>
</gene>
<dbReference type="PANTHER" id="PTHR15629:SF2">
    <property type="entry name" value="SH3 DOMAIN-CONTAINING YSC84-LIKE PROTEIN 1"/>
    <property type="match status" value="1"/>
</dbReference>